<evidence type="ECO:0000256" key="5">
    <source>
        <dbReference type="ARBA" id="ARBA00024484"/>
    </source>
</evidence>
<dbReference type="PROSITE" id="PS00455">
    <property type="entry name" value="AMP_BINDING"/>
    <property type="match status" value="1"/>
</dbReference>
<keyword evidence="2 9" id="KW-0436">Ligase</keyword>
<organism evidence="9 10">
    <name type="scientific">Gordonia jinhuaensis</name>
    <dbReference type="NCBI Taxonomy" id="1517702"/>
    <lineage>
        <taxon>Bacteria</taxon>
        <taxon>Bacillati</taxon>
        <taxon>Actinomycetota</taxon>
        <taxon>Actinomycetes</taxon>
        <taxon>Mycobacteriales</taxon>
        <taxon>Gordoniaceae</taxon>
        <taxon>Gordonia</taxon>
    </lineage>
</organism>
<dbReference type="SUPFAM" id="SSF56801">
    <property type="entry name" value="Acetyl-CoA synthetase-like"/>
    <property type="match status" value="1"/>
</dbReference>
<dbReference type="GO" id="GO:0016020">
    <property type="term" value="C:membrane"/>
    <property type="evidence" value="ECO:0007669"/>
    <property type="project" value="TreeGrafter"/>
</dbReference>
<keyword evidence="4" id="KW-0443">Lipid metabolism</keyword>
<reference evidence="9" key="1">
    <citation type="journal article" date="2014" name="Int. J. Syst. Evol. Microbiol.">
        <title>Complete genome sequence of Corynebacterium casei LMG S-19264T (=DSM 44701T), isolated from a smear-ripened cheese.</title>
        <authorList>
            <consortium name="US DOE Joint Genome Institute (JGI-PGF)"/>
            <person name="Walter F."/>
            <person name="Albersmeier A."/>
            <person name="Kalinowski J."/>
            <person name="Ruckert C."/>
        </authorList>
    </citation>
    <scope>NUCLEOTIDE SEQUENCE</scope>
    <source>
        <strain evidence="9">CGMCC 1.12827</strain>
    </source>
</reference>
<dbReference type="InterPro" id="IPR045851">
    <property type="entry name" value="AMP-bd_C_sf"/>
</dbReference>
<dbReference type="Proteomes" id="UP000621454">
    <property type="component" value="Unassembled WGS sequence"/>
</dbReference>
<dbReference type="Pfam" id="PF23562">
    <property type="entry name" value="AMP-binding_C_3"/>
    <property type="match status" value="1"/>
</dbReference>
<dbReference type="GO" id="GO:0004467">
    <property type="term" value="F:long-chain fatty acid-CoA ligase activity"/>
    <property type="evidence" value="ECO:0007669"/>
    <property type="project" value="UniProtKB-EC"/>
</dbReference>
<evidence type="ECO:0000259" key="8">
    <source>
        <dbReference type="Pfam" id="PF00501"/>
    </source>
</evidence>
<sequence>MSDNSVRTAPGTRTEYSTPAEFTIDPSSSCPDIVFDIAKSNRQAPMFRRKSGDEWVVVTAGEAADQITTLAKGLIAQGVGYGDRVAMLSSTRLEWILLDFAIWAAGASTVPIYDSSSADQVEWILTDSGARALIVENDAHRAIVDSVGSVGAVEKIYQIDPAAGGVSAFDELFEQGKDVSDDALLERRTSVKAADPAVLIYTSGTTGRPKGCTLTHSNMLSECAGILQSSLGDFLDQPGRRTLMFLPLAHVLAHAVTLLCVKGGVEVGFSNDTRNIVSEFGSFKPDFILSVPRVFEKVYTAAQQSAKQGGKEKIFNLANDTAVEYSRSLDTGGPGLLLRIKHAIFAKLVYSKLIDALGGRCQLAISGGAPLGERLGHFFRGIGLPVYEGYGLTETTAAFGVNTPDAFRVGSVGRPLGGNSVRIAEDGEILLSGGVVFTGYWNNPEATKLALEDGWFHTGDIGTIDSNGFVSITGRKKEIIVTAGGKNVSPAGLEDVLRSDPLISQAVVVGDQKPFIGVLIAIDPEAFEQWKAEHGKPAEATVAELVEDPDLRADIDSAVSEANKTVSHAESIKKFKILPHDFTEETGEMTPTLKVKRNVVTKKYADEIESMYA</sequence>
<comment type="caution">
    <text evidence="9">The sequence shown here is derived from an EMBL/GenBank/DDBJ whole genome shotgun (WGS) entry which is preliminary data.</text>
</comment>
<dbReference type="PANTHER" id="PTHR43272:SF32">
    <property type="entry name" value="AMP-DEPENDENT SYNTHETASE_LIGASE DOMAIN-CONTAINING PROTEIN"/>
    <property type="match status" value="1"/>
</dbReference>
<dbReference type="InterPro" id="IPR020845">
    <property type="entry name" value="AMP-binding_CS"/>
</dbReference>
<dbReference type="Gene3D" id="3.30.300.30">
    <property type="match status" value="1"/>
</dbReference>
<comment type="catalytic activity">
    <reaction evidence="5">
        <text>a long-chain fatty acid + ATP + CoA = a long-chain fatty acyl-CoA + AMP + diphosphate</text>
        <dbReference type="Rhea" id="RHEA:15421"/>
        <dbReference type="ChEBI" id="CHEBI:30616"/>
        <dbReference type="ChEBI" id="CHEBI:33019"/>
        <dbReference type="ChEBI" id="CHEBI:57287"/>
        <dbReference type="ChEBI" id="CHEBI:57560"/>
        <dbReference type="ChEBI" id="CHEBI:83139"/>
        <dbReference type="ChEBI" id="CHEBI:456215"/>
        <dbReference type="EC" id="6.2.1.3"/>
    </reaction>
    <physiologicalReaction direction="left-to-right" evidence="5">
        <dbReference type="Rhea" id="RHEA:15422"/>
    </physiologicalReaction>
</comment>
<proteinExistence type="inferred from homology"/>
<protein>
    <recommendedName>
        <fullName evidence="6">Acyl-CoA synthetase</fullName>
    </recommendedName>
</protein>
<evidence type="ECO:0000256" key="7">
    <source>
        <dbReference type="SAM" id="MobiDB-lite"/>
    </source>
</evidence>
<dbReference type="InterPro" id="IPR000873">
    <property type="entry name" value="AMP-dep_synth/lig_dom"/>
</dbReference>
<dbReference type="InterPro" id="IPR042099">
    <property type="entry name" value="ANL_N_sf"/>
</dbReference>
<evidence type="ECO:0000256" key="2">
    <source>
        <dbReference type="ARBA" id="ARBA00022598"/>
    </source>
</evidence>
<keyword evidence="3" id="KW-0276">Fatty acid metabolism</keyword>
<comment type="similarity">
    <text evidence="1">Belongs to the ATP-dependent AMP-binding enzyme family.</text>
</comment>
<dbReference type="PANTHER" id="PTHR43272">
    <property type="entry name" value="LONG-CHAIN-FATTY-ACID--COA LIGASE"/>
    <property type="match status" value="1"/>
</dbReference>
<feature type="region of interest" description="Disordered" evidence="7">
    <location>
        <begin position="1"/>
        <end position="21"/>
    </location>
</feature>
<evidence type="ECO:0000256" key="3">
    <source>
        <dbReference type="ARBA" id="ARBA00022832"/>
    </source>
</evidence>
<evidence type="ECO:0000256" key="6">
    <source>
        <dbReference type="ARBA" id="ARBA00032875"/>
    </source>
</evidence>
<evidence type="ECO:0000313" key="10">
    <source>
        <dbReference type="Proteomes" id="UP000621454"/>
    </source>
</evidence>
<gene>
    <name evidence="9" type="ORF">GCM10011489_03900</name>
</gene>
<dbReference type="AlphaFoldDB" id="A0A916SYE6"/>
<dbReference type="EMBL" id="BMGC01000002">
    <property type="protein sequence ID" value="GGB19017.1"/>
    <property type="molecule type" value="Genomic_DNA"/>
</dbReference>
<feature type="domain" description="AMP-dependent synthetase/ligase" evidence="8">
    <location>
        <begin position="43"/>
        <end position="441"/>
    </location>
</feature>
<dbReference type="CDD" id="cd05907">
    <property type="entry name" value="VL_LC_FACS_like"/>
    <property type="match status" value="1"/>
</dbReference>
<dbReference type="Gene3D" id="3.40.50.12780">
    <property type="entry name" value="N-terminal domain of ligase-like"/>
    <property type="match status" value="1"/>
</dbReference>
<evidence type="ECO:0000256" key="4">
    <source>
        <dbReference type="ARBA" id="ARBA00023098"/>
    </source>
</evidence>
<evidence type="ECO:0000313" key="9">
    <source>
        <dbReference type="EMBL" id="GGB19017.1"/>
    </source>
</evidence>
<keyword evidence="10" id="KW-1185">Reference proteome</keyword>
<name>A0A916SYE6_9ACTN</name>
<reference evidence="9" key="2">
    <citation type="submission" date="2020-09" db="EMBL/GenBank/DDBJ databases">
        <authorList>
            <person name="Sun Q."/>
            <person name="Zhou Y."/>
        </authorList>
    </citation>
    <scope>NUCLEOTIDE SEQUENCE</scope>
    <source>
        <strain evidence="9">CGMCC 1.12827</strain>
    </source>
</reference>
<evidence type="ECO:0000256" key="1">
    <source>
        <dbReference type="ARBA" id="ARBA00006432"/>
    </source>
</evidence>
<accession>A0A916SYE6</accession>
<dbReference type="Pfam" id="PF00501">
    <property type="entry name" value="AMP-binding"/>
    <property type="match status" value="1"/>
</dbReference>
<dbReference type="RefSeq" id="WP_229742088.1">
    <property type="nucleotide sequence ID" value="NZ_BMGC01000002.1"/>
</dbReference>